<dbReference type="HOGENOM" id="CLU_3347451_0_0_6"/>
<proteinExistence type="predicted"/>
<evidence type="ECO:0000313" key="1">
    <source>
        <dbReference type="EMBL" id="AHZ69889.1"/>
    </source>
</evidence>
<dbReference type="KEGG" id="pman:OU5_2810"/>
<dbReference type="AlphaFoldDB" id="A0A024EAD5"/>
<dbReference type="Proteomes" id="UP000026913">
    <property type="component" value="Chromosome"/>
</dbReference>
<protein>
    <submittedName>
        <fullName evidence="1">Uncharacterized protein</fullName>
    </submittedName>
</protein>
<evidence type="ECO:0000313" key="2">
    <source>
        <dbReference type="Proteomes" id="UP000026913"/>
    </source>
</evidence>
<dbReference type="EMBL" id="CP005960">
    <property type="protein sequence ID" value="AHZ69889.1"/>
    <property type="molecule type" value="Genomic_DNA"/>
</dbReference>
<gene>
    <name evidence="1" type="ORF">OU5_2810</name>
</gene>
<name>A0A024EAD5_9PSED</name>
<organism evidence="1 2">
    <name type="scientific">Pseudomonas mandelii JR-1</name>
    <dbReference type="NCBI Taxonomy" id="1147786"/>
    <lineage>
        <taxon>Bacteria</taxon>
        <taxon>Pseudomonadati</taxon>
        <taxon>Pseudomonadota</taxon>
        <taxon>Gammaproteobacteria</taxon>
        <taxon>Pseudomonadales</taxon>
        <taxon>Pseudomonadaceae</taxon>
        <taxon>Pseudomonas</taxon>
    </lineage>
</organism>
<reference evidence="1 2" key="1">
    <citation type="journal article" date="2012" name="J. Bacteriol.">
        <title>Genome sequence of cold-adapted Pseudomonas mandelii strain JR-1.</title>
        <authorList>
            <person name="Jang S.H."/>
            <person name="Kim J."/>
            <person name="Kim J."/>
            <person name="Hong S."/>
            <person name="Lee C."/>
        </authorList>
    </citation>
    <scope>NUCLEOTIDE SEQUENCE [LARGE SCALE GENOMIC DNA]</scope>
    <source>
        <strain evidence="1 2">JR-1</strain>
    </source>
</reference>
<accession>A0A024EAD5</accession>
<sequence>MYLQEIGRLSGRLRGQASLLQEFSVQLLILTTHQAER</sequence>